<proteinExistence type="predicted"/>
<dbReference type="EMBL" id="BAAAUD010000051">
    <property type="protein sequence ID" value="GAA2960662.1"/>
    <property type="molecule type" value="Genomic_DNA"/>
</dbReference>
<evidence type="ECO:0000256" key="1">
    <source>
        <dbReference type="SAM" id="MobiDB-lite"/>
    </source>
</evidence>
<protein>
    <submittedName>
        <fullName evidence="2">Uncharacterized protein</fullName>
    </submittedName>
</protein>
<sequence>MTALPAAHEPGSGSFADRLPIGESLPVSEDSFVTGDTSPVKGEMRVKPLQAPVLPEPPRDGEDGPEDRGVCGRPVEDVLGADEHGRVDMAPGSSGLLGLPALVMLQPRGPYDLSDLPAGRAAGVGPMLQRVERAIMPLGGIARVHLSKGGGGARLRFWLPGRPAGMMRLRKTALSLREGLLPKVSDEKRRSTNRRIAATLAADGGKACIR</sequence>
<feature type="region of interest" description="Disordered" evidence="1">
    <location>
        <begin position="1"/>
        <end position="71"/>
    </location>
</feature>
<keyword evidence="3" id="KW-1185">Reference proteome</keyword>
<comment type="caution">
    <text evidence="2">The sequence shown here is derived from an EMBL/GenBank/DDBJ whole genome shotgun (WGS) entry which is preliminary data.</text>
</comment>
<name>A0ABN3XJL5_9ACTN</name>
<dbReference type="Proteomes" id="UP001500403">
    <property type="component" value="Unassembled WGS sequence"/>
</dbReference>
<gene>
    <name evidence="2" type="ORF">GCM10010446_52710</name>
</gene>
<reference evidence="2 3" key="1">
    <citation type="journal article" date="2019" name="Int. J. Syst. Evol. Microbiol.">
        <title>The Global Catalogue of Microorganisms (GCM) 10K type strain sequencing project: providing services to taxonomists for standard genome sequencing and annotation.</title>
        <authorList>
            <consortium name="The Broad Institute Genomics Platform"/>
            <consortium name="The Broad Institute Genome Sequencing Center for Infectious Disease"/>
            <person name="Wu L."/>
            <person name="Ma J."/>
        </authorList>
    </citation>
    <scope>NUCLEOTIDE SEQUENCE [LARGE SCALE GENOMIC DNA]</scope>
    <source>
        <strain evidence="2 3">JCM 9088</strain>
    </source>
</reference>
<evidence type="ECO:0000313" key="3">
    <source>
        <dbReference type="Proteomes" id="UP001500403"/>
    </source>
</evidence>
<accession>A0ABN3XJL5</accession>
<organism evidence="2 3">
    <name type="scientific">Streptomyces enissocaesilis</name>
    <dbReference type="NCBI Taxonomy" id="332589"/>
    <lineage>
        <taxon>Bacteria</taxon>
        <taxon>Bacillati</taxon>
        <taxon>Actinomycetota</taxon>
        <taxon>Actinomycetes</taxon>
        <taxon>Kitasatosporales</taxon>
        <taxon>Streptomycetaceae</taxon>
        <taxon>Streptomyces</taxon>
        <taxon>Streptomyces rochei group</taxon>
    </lineage>
</organism>
<feature type="compositionally biased region" description="Basic and acidic residues" evidence="1">
    <location>
        <begin position="57"/>
        <end position="71"/>
    </location>
</feature>
<evidence type="ECO:0000313" key="2">
    <source>
        <dbReference type="EMBL" id="GAA2960662.1"/>
    </source>
</evidence>
<dbReference type="RefSeq" id="WP_344498064.1">
    <property type="nucleotide sequence ID" value="NZ_BAAAUD010000051.1"/>
</dbReference>